<dbReference type="Gene3D" id="3.30.40.10">
    <property type="entry name" value="Zinc/RING finger domain, C3HC4 (zinc finger)"/>
    <property type="match status" value="1"/>
</dbReference>
<dbReference type="InterPro" id="IPR002048">
    <property type="entry name" value="EF_hand_dom"/>
</dbReference>
<evidence type="ECO:0000256" key="2">
    <source>
        <dbReference type="ARBA" id="ARBA00006442"/>
    </source>
</evidence>
<dbReference type="PROSITE" id="PS50297">
    <property type="entry name" value="ANK_REP_REGION"/>
    <property type="match status" value="2"/>
</dbReference>
<name>A0A812HS13_9DINO</name>
<keyword evidence="3" id="KW-0285">Flavoprotein</keyword>
<feature type="region of interest" description="Disordered" evidence="13">
    <location>
        <begin position="1084"/>
        <end position="1106"/>
    </location>
</feature>
<dbReference type="InterPro" id="IPR036188">
    <property type="entry name" value="FAD/NAD-bd_sf"/>
</dbReference>
<evidence type="ECO:0000256" key="3">
    <source>
        <dbReference type="ARBA" id="ARBA00022630"/>
    </source>
</evidence>
<dbReference type="PANTHER" id="PTHR43735:SF3">
    <property type="entry name" value="FERROPTOSIS SUPPRESSOR PROTEIN 1"/>
    <property type="match status" value="1"/>
</dbReference>
<dbReference type="GO" id="GO:0008270">
    <property type="term" value="F:zinc ion binding"/>
    <property type="evidence" value="ECO:0007669"/>
    <property type="project" value="UniProtKB-KW"/>
</dbReference>
<dbReference type="InterPro" id="IPR017907">
    <property type="entry name" value="Znf_RING_CS"/>
</dbReference>
<evidence type="ECO:0000256" key="8">
    <source>
        <dbReference type="ARBA" id="ARBA00022837"/>
    </source>
</evidence>
<dbReference type="InterPro" id="IPR023753">
    <property type="entry name" value="FAD/NAD-binding_dom"/>
</dbReference>
<dbReference type="InterPro" id="IPR018247">
    <property type="entry name" value="EF_Hand_1_Ca_BS"/>
</dbReference>
<gene>
    <name evidence="16" type="primary">INVS</name>
    <name evidence="16" type="ORF">SNAT2548_LOCUS1859</name>
</gene>
<evidence type="ECO:0000256" key="11">
    <source>
        <dbReference type="PROSITE-ProRule" id="PRU00023"/>
    </source>
</evidence>
<dbReference type="InterPro" id="IPR013083">
    <property type="entry name" value="Znf_RING/FYVE/PHD"/>
</dbReference>
<dbReference type="Pfam" id="PF07992">
    <property type="entry name" value="Pyr_redox_2"/>
    <property type="match status" value="1"/>
</dbReference>
<dbReference type="Pfam" id="PF12796">
    <property type="entry name" value="Ank_2"/>
    <property type="match status" value="1"/>
</dbReference>
<feature type="repeat" description="ANK" evidence="11">
    <location>
        <begin position="479"/>
        <end position="511"/>
    </location>
</feature>
<keyword evidence="6" id="KW-0274">FAD</keyword>
<keyword evidence="17" id="KW-1185">Reference proteome</keyword>
<evidence type="ECO:0000256" key="4">
    <source>
        <dbReference type="ARBA" id="ARBA00022723"/>
    </source>
</evidence>
<dbReference type="PROSITE" id="PS50089">
    <property type="entry name" value="ZF_RING_2"/>
    <property type="match status" value="1"/>
</dbReference>
<dbReference type="PANTHER" id="PTHR43735">
    <property type="entry name" value="APOPTOSIS-INDUCING FACTOR 1"/>
    <property type="match status" value="1"/>
</dbReference>
<dbReference type="PRINTS" id="PR00411">
    <property type="entry name" value="PNDRDTASEI"/>
</dbReference>
<evidence type="ECO:0000256" key="5">
    <source>
        <dbReference type="ARBA" id="ARBA00022771"/>
    </source>
</evidence>
<dbReference type="InterPro" id="IPR001841">
    <property type="entry name" value="Znf_RING"/>
</dbReference>
<evidence type="ECO:0000256" key="9">
    <source>
        <dbReference type="ARBA" id="ARBA00022946"/>
    </source>
</evidence>
<keyword evidence="9" id="KW-0809">Transit peptide</keyword>
<dbReference type="EMBL" id="CAJNDS010000107">
    <property type="protein sequence ID" value="CAE6958754.1"/>
    <property type="molecule type" value="Genomic_DNA"/>
</dbReference>
<feature type="domain" description="RING-type" evidence="14">
    <location>
        <begin position="791"/>
        <end position="840"/>
    </location>
</feature>
<evidence type="ECO:0000259" key="14">
    <source>
        <dbReference type="PROSITE" id="PS50089"/>
    </source>
</evidence>
<dbReference type="Gene3D" id="1.25.40.20">
    <property type="entry name" value="Ankyrin repeat-containing domain"/>
    <property type="match status" value="1"/>
</dbReference>
<dbReference type="GO" id="GO:0005743">
    <property type="term" value="C:mitochondrial inner membrane"/>
    <property type="evidence" value="ECO:0007669"/>
    <property type="project" value="UniProtKB-SubCell"/>
</dbReference>
<evidence type="ECO:0000256" key="12">
    <source>
        <dbReference type="PROSITE-ProRule" id="PRU00175"/>
    </source>
</evidence>
<dbReference type="SUPFAM" id="SSF48403">
    <property type="entry name" value="Ankyrin repeat"/>
    <property type="match status" value="1"/>
</dbReference>
<keyword evidence="7" id="KW-0862">Zinc</keyword>
<evidence type="ECO:0000313" key="17">
    <source>
        <dbReference type="Proteomes" id="UP000604046"/>
    </source>
</evidence>
<evidence type="ECO:0000259" key="15">
    <source>
        <dbReference type="PROSITE" id="PS50222"/>
    </source>
</evidence>
<organism evidence="16 17">
    <name type="scientific">Symbiodinium natans</name>
    <dbReference type="NCBI Taxonomy" id="878477"/>
    <lineage>
        <taxon>Eukaryota</taxon>
        <taxon>Sar</taxon>
        <taxon>Alveolata</taxon>
        <taxon>Dinophyceae</taxon>
        <taxon>Suessiales</taxon>
        <taxon>Symbiodiniaceae</taxon>
        <taxon>Symbiodinium</taxon>
    </lineage>
</organism>
<dbReference type="PROSITE" id="PS50222">
    <property type="entry name" value="EF_HAND_2"/>
    <property type="match status" value="1"/>
</dbReference>
<dbReference type="OrthoDB" id="448209at2759"/>
<evidence type="ECO:0000313" key="16">
    <source>
        <dbReference type="EMBL" id="CAE6958754.1"/>
    </source>
</evidence>
<dbReference type="SMART" id="SM00248">
    <property type="entry name" value="ANK"/>
    <property type="match status" value="4"/>
</dbReference>
<comment type="caution">
    <text evidence="16">The sequence shown here is derived from an EMBL/GenBank/DDBJ whole genome shotgun (WGS) entry which is preliminary data.</text>
</comment>
<dbReference type="PROSITE" id="PS50088">
    <property type="entry name" value="ANK_REPEAT"/>
    <property type="match status" value="2"/>
</dbReference>
<comment type="subcellular location">
    <subcellularLocation>
        <location evidence="1">Mitochondrion inner membrane</location>
        <topology evidence="1">Peripheral membrane protein</topology>
        <orientation evidence="1">Intermembrane side</orientation>
    </subcellularLocation>
</comment>
<evidence type="ECO:0000256" key="7">
    <source>
        <dbReference type="ARBA" id="ARBA00022833"/>
    </source>
</evidence>
<dbReference type="PROSITE" id="PS00518">
    <property type="entry name" value="ZF_RING_1"/>
    <property type="match status" value="1"/>
</dbReference>
<sequence length="1151" mass="126586">MVRPYTQPQLYKKLVIDYPSLCNKMKVAWIWGAAKKIDEKEADFFPAVLHSICTVLVQLSNTSKKNPQLLALPYDYCIISAGCHYSSNLWYASLLGKDRERSLEGRRERIDSENAKLSELAARGAHVAVIGAGYVGVEYAAELRYYYPKLQITLVGSNRGVCPSMCPGARKYIQRHLQKNNITTICGTRYSELNATRFWNKVGCSPPDRVFKSVGMQPHCEFLPSGCRSSKGWVKVTPTLQVTQSDGGSASLFADGKVFAVGNCADDVPGLLPLPKNSFPAEEMAAHAVRNIRRLERKKPMKAFHWAWPSSVCATSLGPKDGVLLVNQKRPGSGFVAVRGRTVVWLKEFIRWSKVDQIQGGECSRNCLHPISTPTSHPMGGNLQPAKLCKGPFQVGSELVGWLSQEVLRRASFGKWEWVAETIDAMGQSEVYDVGSGSCDQEGRSLLDYAAMTVLAEPKAAKVLQQLLDSGVRPKVDNEGLTALHYAAFAGSPDAVALLLRSKAFYDVRAHGGITPLMLAALSGSLPCARLLWEHGADVSAVDAQGQTAATWVCLGCGEPPSRSGRHRLLNNGPEEFKAMGGISSGLHEALDRRRAPGAAEPWGGPDRRELLGDLVDRLCASPSFEGPASPSGAQAAQQWMPILREASKPGPVRCGCFAELYVRLRRSQGLCIPLLGAVLCSAIHQGRYWGEQLCRMLLREAVDLPVTGKLPDGRSIVEKALDLGWDEVALLLFDRGASLDSDLAAQARALRAAVEGGHRELAKRLVGQWAEERDSWARPAAPEAEGLAECPVCFRALCEGGPAALVDASGRRTCGHFLCTACATELSLQSTSPRCPVCRQPFQPPPHRPPDPREDPAAWFAFFDEDGSGYLERQLLEKVLPAVVPVDAAKLEASLRGSLWREWDPAGEGRISRKAFCAERGLLRWLAEHLEELNEEREKGPPPPLDKDREGWFRHWANAGTTGMGKAEVLRAVLKSCGTSSLEASAVAASREWIERCWMLWDRDKSGRISLKEFCADGGLADMMLQQSTLAAAKRVVRRMELEVHDPAALVACCQQLVECAVGIRPEDPVEAWPATACRRLRERASQPGSRGRNPPSPPQEEFHRDVRSCLRYVWGTSRREGSSEAEREREREAEREREREREKRESGEG</sequence>
<comment type="similarity">
    <text evidence="2">Belongs to the FAD-dependent oxidoreductase family.</text>
</comment>
<protein>
    <submittedName>
        <fullName evidence="16">INVS protein</fullName>
    </submittedName>
</protein>
<accession>A0A812HS13</accession>
<dbReference type="PRINTS" id="PR00368">
    <property type="entry name" value="FADPNR"/>
</dbReference>
<keyword evidence="10" id="KW-0560">Oxidoreductase</keyword>
<dbReference type="InterPro" id="IPR036770">
    <property type="entry name" value="Ankyrin_rpt-contain_sf"/>
</dbReference>
<feature type="domain" description="EF-hand" evidence="15">
    <location>
        <begin position="990"/>
        <end position="1025"/>
    </location>
</feature>
<keyword evidence="11" id="KW-0040">ANK repeat</keyword>
<dbReference type="GO" id="GO:0004174">
    <property type="term" value="F:electron-transferring-flavoprotein dehydrogenase activity"/>
    <property type="evidence" value="ECO:0007669"/>
    <property type="project" value="TreeGrafter"/>
</dbReference>
<evidence type="ECO:0000256" key="10">
    <source>
        <dbReference type="ARBA" id="ARBA00023002"/>
    </source>
</evidence>
<dbReference type="GO" id="GO:0050660">
    <property type="term" value="F:flavin adenine dinucleotide binding"/>
    <property type="evidence" value="ECO:0007669"/>
    <property type="project" value="TreeGrafter"/>
</dbReference>
<dbReference type="SUPFAM" id="SSF47473">
    <property type="entry name" value="EF-hand"/>
    <property type="match status" value="1"/>
</dbReference>
<dbReference type="AlphaFoldDB" id="A0A812HS13"/>
<evidence type="ECO:0000256" key="6">
    <source>
        <dbReference type="ARBA" id="ARBA00022827"/>
    </source>
</evidence>
<keyword evidence="4" id="KW-0479">Metal-binding</keyword>
<dbReference type="Proteomes" id="UP000604046">
    <property type="component" value="Unassembled WGS sequence"/>
</dbReference>
<proteinExistence type="inferred from homology"/>
<evidence type="ECO:0000256" key="13">
    <source>
        <dbReference type="SAM" id="MobiDB-lite"/>
    </source>
</evidence>
<reference evidence="16" key="1">
    <citation type="submission" date="2021-02" db="EMBL/GenBank/DDBJ databases">
        <authorList>
            <person name="Dougan E. K."/>
            <person name="Rhodes N."/>
            <person name="Thang M."/>
            <person name="Chan C."/>
        </authorList>
    </citation>
    <scope>NUCLEOTIDE SEQUENCE</scope>
</reference>
<evidence type="ECO:0000256" key="1">
    <source>
        <dbReference type="ARBA" id="ARBA00004137"/>
    </source>
</evidence>
<dbReference type="SUPFAM" id="SSF51905">
    <property type="entry name" value="FAD/NAD(P)-binding domain"/>
    <property type="match status" value="1"/>
</dbReference>
<keyword evidence="8" id="KW-0106">Calcium</keyword>
<dbReference type="SUPFAM" id="SSF57850">
    <property type="entry name" value="RING/U-box"/>
    <property type="match status" value="1"/>
</dbReference>
<dbReference type="InterPro" id="IPR002110">
    <property type="entry name" value="Ankyrin_rpt"/>
</dbReference>
<dbReference type="InterPro" id="IPR011992">
    <property type="entry name" value="EF-hand-dom_pair"/>
</dbReference>
<dbReference type="Gene3D" id="1.10.238.10">
    <property type="entry name" value="EF-hand"/>
    <property type="match status" value="1"/>
</dbReference>
<feature type="repeat" description="ANK" evidence="11">
    <location>
        <begin position="512"/>
        <end position="544"/>
    </location>
</feature>
<dbReference type="GO" id="GO:0005509">
    <property type="term" value="F:calcium ion binding"/>
    <property type="evidence" value="ECO:0007669"/>
    <property type="project" value="InterPro"/>
</dbReference>
<keyword evidence="5 12" id="KW-0863">Zinc-finger</keyword>
<dbReference type="Gene3D" id="3.50.50.100">
    <property type="match status" value="1"/>
</dbReference>
<dbReference type="PROSITE" id="PS00018">
    <property type="entry name" value="EF_HAND_1"/>
    <property type="match status" value="1"/>
</dbReference>
<feature type="region of interest" description="Disordered" evidence="13">
    <location>
        <begin position="1119"/>
        <end position="1151"/>
    </location>
</feature>